<gene>
    <name evidence="1" type="ORF">J3D65DRAFT_454513</name>
</gene>
<dbReference type="EMBL" id="JBBPEH010000009">
    <property type="protein sequence ID" value="KAK7533768.1"/>
    <property type="molecule type" value="Genomic_DNA"/>
</dbReference>
<name>A0ABR1LEW6_9PEZI</name>
<evidence type="ECO:0000313" key="2">
    <source>
        <dbReference type="Proteomes" id="UP001360953"/>
    </source>
</evidence>
<proteinExistence type="predicted"/>
<organism evidence="1 2">
    <name type="scientific">Phyllosticta citribraziliensis</name>
    <dbReference type="NCBI Taxonomy" id="989973"/>
    <lineage>
        <taxon>Eukaryota</taxon>
        <taxon>Fungi</taxon>
        <taxon>Dikarya</taxon>
        <taxon>Ascomycota</taxon>
        <taxon>Pezizomycotina</taxon>
        <taxon>Dothideomycetes</taxon>
        <taxon>Dothideomycetes incertae sedis</taxon>
        <taxon>Botryosphaeriales</taxon>
        <taxon>Phyllostictaceae</taxon>
        <taxon>Phyllosticta</taxon>
    </lineage>
</organism>
<sequence length="204" mass="22740">MMQCISSNENISGTIEALHIYTYIDIRSRPNYVPPLHPYIPTWSQSLQEKGKSGRRRDGPSIYPLLLSLTYLPTTCSPPFPSSTIPTALLRRYLCTSFFSLLIPHFTLLASRLSYSKPSTLPFHAPPFVFFQTTTTTTSTTATTTNIAAHRLPATRTAQEPVARNPLPIRRHGLLVRQKQPAFGCRLSDNGASRIAQSARPRQG</sequence>
<dbReference type="GeneID" id="92029290"/>
<dbReference type="RefSeq" id="XP_066652807.1">
    <property type="nucleotide sequence ID" value="XM_066796384.1"/>
</dbReference>
<keyword evidence="2" id="KW-1185">Reference proteome</keyword>
<reference evidence="1 2" key="1">
    <citation type="submission" date="2024-04" db="EMBL/GenBank/DDBJ databases">
        <title>Phyllosticta paracitricarpa is synonymous to the EU quarantine fungus P. citricarpa based on phylogenomic analyses.</title>
        <authorList>
            <consortium name="Lawrence Berkeley National Laboratory"/>
            <person name="Van ingen-buijs V.A."/>
            <person name="Van westerhoven A.C."/>
            <person name="Haridas S."/>
            <person name="Skiadas P."/>
            <person name="Martin F."/>
            <person name="Groenewald J.Z."/>
            <person name="Crous P.W."/>
            <person name="Seidl M.F."/>
        </authorList>
    </citation>
    <scope>NUCLEOTIDE SEQUENCE [LARGE SCALE GENOMIC DNA]</scope>
    <source>
        <strain evidence="1 2">CPC 17464</strain>
    </source>
</reference>
<comment type="caution">
    <text evidence="1">The sequence shown here is derived from an EMBL/GenBank/DDBJ whole genome shotgun (WGS) entry which is preliminary data.</text>
</comment>
<dbReference type="Proteomes" id="UP001360953">
    <property type="component" value="Unassembled WGS sequence"/>
</dbReference>
<accession>A0ABR1LEW6</accession>
<protein>
    <submittedName>
        <fullName evidence="1">Uncharacterized protein</fullName>
    </submittedName>
</protein>
<evidence type="ECO:0000313" key="1">
    <source>
        <dbReference type="EMBL" id="KAK7533768.1"/>
    </source>
</evidence>